<dbReference type="EMBL" id="LBJM01000047">
    <property type="protein sequence ID" value="RXH39605.1"/>
    <property type="molecule type" value="Genomic_DNA"/>
</dbReference>
<organism evidence="8 9">
    <name type="scientific">Bradyrhizobium zhanjiangense</name>
    <dbReference type="NCBI Taxonomy" id="1325107"/>
    <lineage>
        <taxon>Bacteria</taxon>
        <taxon>Pseudomonadati</taxon>
        <taxon>Pseudomonadota</taxon>
        <taxon>Alphaproteobacteria</taxon>
        <taxon>Hyphomicrobiales</taxon>
        <taxon>Nitrobacteraceae</taxon>
        <taxon>Bradyrhizobium</taxon>
    </lineage>
</organism>
<evidence type="ECO:0000256" key="6">
    <source>
        <dbReference type="SAM" id="Phobius"/>
    </source>
</evidence>
<feature type="transmembrane region" description="Helical" evidence="6">
    <location>
        <begin position="216"/>
        <end position="238"/>
    </location>
</feature>
<dbReference type="Pfam" id="PF07690">
    <property type="entry name" value="MFS_1"/>
    <property type="match status" value="1"/>
</dbReference>
<dbReference type="PANTHER" id="PTHR42688:SF1">
    <property type="entry name" value="BLR5212 PROTEIN"/>
    <property type="match status" value="1"/>
</dbReference>
<evidence type="ECO:0000256" key="3">
    <source>
        <dbReference type="ARBA" id="ARBA00022692"/>
    </source>
</evidence>
<sequence>MAQSRKAGGSSPAFLFVMTTGIVNLFGDITYEGGASINGPFMATLGASAAVVSVTAGLGEFLGYALRLPAGYAADRTGRYWLITFVGYVINLFAVPAMALAGSWQLAAALVLAERIGRALRKPTIEAMLSYTTGELGKGWVYALNTALDEIGATLGPLIIALVLLLKGDFRTGYAFLTISAAAALIALVVARVNFPTPSHLEQGRTAPAKDFSKAYWLYMLAGALFASGLMSFELISYHLSKARIASEQWIPVMLAISTAFGVLANLAFGKIYDRIGLPIVIVAVCISAAFSPFVFLGGFWLVLFGMLLWGAGYAIQDALLKAIVAEVLPEGKRNFAFGLYYAGYGVGWLLGSIATGLLYENSRAGLITFSIVMQLASVPVFIVAERQWRPS</sequence>
<feature type="transmembrane region" description="Helical" evidence="6">
    <location>
        <begin position="338"/>
        <end position="360"/>
    </location>
</feature>
<evidence type="ECO:0000259" key="7">
    <source>
        <dbReference type="PROSITE" id="PS50850"/>
    </source>
</evidence>
<dbReference type="InterPro" id="IPR020846">
    <property type="entry name" value="MFS_dom"/>
</dbReference>
<dbReference type="InterPro" id="IPR011701">
    <property type="entry name" value="MFS"/>
</dbReference>
<evidence type="ECO:0000256" key="2">
    <source>
        <dbReference type="ARBA" id="ARBA00022475"/>
    </source>
</evidence>
<dbReference type="SUPFAM" id="SSF103473">
    <property type="entry name" value="MFS general substrate transporter"/>
    <property type="match status" value="1"/>
</dbReference>
<dbReference type="RefSeq" id="WP_128945209.1">
    <property type="nucleotide sequence ID" value="NZ_LBJM01000047.1"/>
</dbReference>
<feature type="domain" description="Major facilitator superfamily (MFS) profile" evidence="7">
    <location>
        <begin position="161"/>
        <end position="392"/>
    </location>
</feature>
<evidence type="ECO:0000256" key="5">
    <source>
        <dbReference type="ARBA" id="ARBA00023136"/>
    </source>
</evidence>
<dbReference type="Gene3D" id="1.20.1250.20">
    <property type="entry name" value="MFS general substrate transporter like domains"/>
    <property type="match status" value="2"/>
</dbReference>
<evidence type="ECO:0000256" key="1">
    <source>
        <dbReference type="ARBA" id="ARBA00004651"/>
    </source>
</evidence>
<name>A0A4Q0SIZ1_9BRAD</name>
<evidence type="ECO:0000313" key="9">
    <source>
        <dbReference type="Proteomes" id="UP000290565"/>
    </source>
</evidence>
<comment type="subcellular location">
    <subcellularLocation>
        <location evidence="1">Cell membrane</location>
        <topology evidence="1">Multi-pass membrane protein</topology>
    </subcellularLocation>
</comment>
<proteinExistence type="predicted"/>
<accession>A0A4Q0SIZ1</accession>
<protein>
    <submittedName>
        <fullName evidence="8">MFS transporter</fullName>
    </submittedName>
</protein>
<dbReference type="AlphaFoldDB" id="A0A4Q0SIZ1"/>
<dbReference type="CDD" id="cd17370">
    <property type="entry name" value="MFS_MJ1317_like"/>
    <property type="match status" value="1"/>
</dbReference>
<feature type="transmembrane region" description="Helical" evidence="6">
    <location>
        <begin position="43"/>
        <end position="65"/>
    </location>
</feature>
<dbReference type="GO" id="GO:0005886">
    <property type="term" value="C:plasma membrane"/>
    <property type="evidence" value="ECO:0007669"/>
    <property type="project" value="UniProtKB-SubCell"/>
</dbReference>
<dbReference type="InterPro" id="IPR036259">
    <property type="entry name" value="MFS_trans_sf"/>
</dbReference>
<keyword evidence="2" id="KW-1003">Cell membrane</keyword>
<feature type="transmembrane region" description="Helical" evidence="6">
    <location>
        <begin position="250"/>
        <end position="269"/>
    </location>
</feature>
<evidence type="ECO:0000313" key="8">
    <source>
        <dbReference type="EMBL" id="RXH39605.1"/>
    </source>
</evidence>
<evidence type="ECO:0000256" key="4">
    <source>
        <dbReference type="ARBA" id="ARBA00022989"/>
    </source>
</evidence>
<feature type="transmembrane region" description="Helical" evidence="6">
    <location>
        <begin position="172"/>
        <end position="195"/>
    </location>
</feature>
<feature type="transmembrane region" description="Helical" evidence="6">
    <location>
        <begin position="85"/>
        <end position="113"/>
    </location>
</feature>
<dbReference type="PROSITE" id="PS50850">
    <property type="entry name" value="MFS"/>
    <property type="match status" value="1"/>
</dbReference>
<feature type="transmembrane region" description="Helical" evidence="6">
    <location>
        <begin position="147"/>
        <end position="166"/>
    </location>
</feature>
<feature type="transmembrane region" description="Helical" evidence="6">
    <location>
        <begin position="300"/>
        <end position="317"/>
    </location>
</feature>
<keyword evidence="5 6" id="KW-0472">Membrane</keyword>
<reference evidence="8 9" key="1">
    <citation type="submission" date="2015-04" db="EMBL/GenBank/DDBJ databases">
        <title>Comparative genomics of rhizobia nodulating Arachis hypogaea in China.</title>
        <authorList>
            <person name="Li Y."/>
        </authorList>
    </citation>
    <scope>NUCLEOTIDE SEQUENCE [LARGE SCALE GENOMIC DNA]</scope>
    <source>
        <strain evidence="8 9">CCBAU 51787</strain>
    </source>
</reference>
<dbReference type="InterPro" id="IPR052425">
    <property type="entry name" value="Uncharacterized_MFS-type"/>
</dbReference>
<keyword evidence="3 6" id="KW-0812">Transmembrane</keyword>
<feature type="transmembrane region" description="Helical" evidence="6">
    <location>
        <begin position="276"/>
        <end position="294"/>
    </location>
</feature>
<feature type="transmembrane region" description="Helical" evidence="6">
    <location>
        <begin position="12"/>
        <end position="31"/>
    </location>
</feature>
<dbReference type="GO" id="GO:0022857">
    <property type="term" value="F:transmembrane transporter activity"/>
    <property type="evidence" value="ECO:0007669"/>
    <property type="project" value="InterPro"/>
</dbReference>
<comment type="caution">
    <text evidence="8">The sequence shown here is derived from an EMBL/GenBank/DDBJ whole genome shotgun (WGS) entry which is preliminary data.</text>
</comment>
<feature type="transmembrane region" description="Helical" evidence="6">
    <location>
        <begin position="366"/>
        <end position="385"/>
    </location>
</feature>
<keyword evidence="4 6" id="KW-1133">Transmembrane helix</keyword>
<gene>
    <name evidence="8" type="ORF">XH94_17035</name>
</gene>
<dbReference type="Proteomes" id="UP000290565">
    <property type="component" value="Unassembled WGS sequence"/>
</dbReference>
<dbReference type="PANTHER" id="PTHR42688">
    <property type="entry name" value="CONSERVED PROTEIN"/>
    <property type="match status" value="1"/>
</dbReference>